<feature type="non-terminal residue" evidence="1">
    <location>
        <position position="1"/>
    </location>
</feature>
<reference evidence="1" key="1">
    <citation type="journal article" date="2014" name="Front. Microbiol.">
        <title>High frequency of phylogenetically diverse reductive dehalogenase-homologous genes in deep subseafloor sedimentary metagenomes.</title>
        <authorList>
            <person name="Kawai M."/>
            <person name="Futagami T."/>
            <person name="Toyoda A."/>
            <person name="Takaki Y."/>
            <person name="Nishi S."/>
            <person name="Hori S."/>
            <person name="Arai W."/>
            <person name="Tsubouchi T."/>
            <person name="Morono Y."/>
            <person name="Uchiyama I."/>
            <person name="Ito T."/>
            <person name="Fujiyama A."/>
            <person name="Inagaki F."/>
            <person name="Takami H."/>
        </authorList>
    </citation>
    <scope>NUCLEOTIDE SEQUENCE</scope>
    <source>
        <strain evidence="1">Expedition CK06-06</strain>
    </source>
</reference>
<dbReference type="AlphaFoldDB" id="X1T0S2"/>
<protein>
    <submittedName>
        <fullName evidence="1">Uncharacterized protein</fullName>
    </submittedName>
</protein>
<gene>
    <name evidence="1" type="ORF">S12H4_20139</name>
</gene>
<accession>X1T0S2</accession>
<name>X1T0S2_9ZZZZ</name>
<organism evidence="1">
    <name type="scientific">marine sediment metagenome</name>
    <dbReference type="NCBI Taxonomy" id="412755"/>
    <lineage>
        <taxon>unclassified sequences</taxon>
        <taxon>metagenomes</taxon>
        <taxon>ecological metagenomes</taxon>
    </lineage>
</organism>
<evidence type="ECO:0000313" key="1">
    <source>
        <dbReference type="EMBL" id="GAI73664.1"/>
    </source>
</evidence>
<dbReference type="EMBL" id="BARW01010163">
    <property type="protein sequence ID" value="GAI73664.1"/>
    <property type="molecule type" value="Genomic_DNA"/>
</dbReference>
<sequence length="49" mass="5969">CIYNLSIYNKHFQYEGEICQKDISVKNFIFHFMTVGTEWIDMNTLRLYT</sequence>
<proteinExistence type="predicted"/>
<comment type="caution">
    <text evidence="1">The sequence shown here is derived from an EMBL/GenBank/DDBJ whole genome shotgun (WGS) entry which is preliminary data.</text>
</comment>